<dbReference type="InterPro" id="IPR036390">
    <property type="entry name" value="WH_DNA-bd_sf"/>
</dbReference>
<gene>
    <name evidence="5" type="ORF">EDD78_103186</name>
</gene>
<dbReference type="PANTHER" id="PTHR44846:SF1">
    <property type="entry name" value="MANNOSYL-D-GLYCERATE TRANSPORT_METABOLISM SYSTEM REPRESSOR MNGR-RELATED"/>
    <property type="match status" value="1"/>
</dbReference>
<protein>
    <submittedName>
        <fullName evidence="5">GntR family transcriptional regulator</fullName>
    </submittedName>
</protein>
<dbReference type="CDD" id="cd07377">
    <property type="entry name" value="WHTH_GntR"/>
    <property type="match status" value="1"/>
</dbReference>
<dbReference type="Proteomes" id="UP000294682">
    <property type="component" value="Unassembled WGS sequence"/>
</dbReference>
<dbReference type="Gene3D" id="3.40.1410.10">
    <property type="entry name" value="Chorismate lyase-like"/>
    <property type="match status" value="1"/>
</dbReference>
<dbReference type="GO" id="GO:0003700">
    <property type="term" value="F:DNA-binding transcription factor activity"/>
    <property type="evidence" value="ECO:0007669"/>
    <property type="project" value="InterPro"/>
</dbReference>
<evidence type="ECO:0000256" key="2">
    <source>
        <dbReference type="ARBA" id="ARBA00023125"/>
    </source>
</evidence>
<organism evidence="5 6">
    <name type="scientific">Harryflintia acetispora</name>
    <dbReference type="NCBI Taxonomy" id="1849041"/>
    <lineage>
        <taxon>Bacteria</taxon>
        <taxon>Bacillati</taxon>
        <taxon>Bacillota</taxon>
        <taxon>Clostridia</taxon>
        <taxon>Eubacteriales</taxon>
        <taxon>Oscillospiraceae</taxon>
        <taxon>Harryflintia</taxon>
    </lineage>
</organism>
<evidence type="ECO:0000313" key="6">
    <source>
        <dbReference type="Proteomes" id="UP000294682"/>
    </source>
</evidence>
<keyword evidence="6" id="KW-1185">Reference proteome</keyword>
<comment type="caution">
    <text evidence="5">The sequence shown here is derived from an EMBL/GenBank/DDBJ whole genome shotgun (WGS) entry which is preliminary data.</text>
</comment>
<feature type="domain" description="HTH gntR-type" evidence="4">
    <location>
        <begin position="9"/>
        <end position="77"/>
    </location>
</feature>
<dbReference type="Pfam" id="PF00392">
    <property type="entry name" value="GntR"/>
    <property type="match status" value="1"/>
</dbReference>
<dbReference type="OrthoDB" id="9816541at2"/>
<dbReference type="InterPro" id="IPR036388">
    <property type="entry name" value="WH-like_DNA-bd_sf"/>
</dbReference>
<proteinExistence type="predicted"/>
<evidence type="ECO:0000256" key="1">
    <source>
        <dbReference type="ARBA" id="ARBA00023015"/>
    </source>
</evidence>
<evidence type="ECO:0000256" key="3">
    <source>
        <dbReference type="ARBA" id="ARBA00023163"/>
    </source>
</evidence>
<keyword evidence="3" id="KW-0804">Transcription</keyword>
<sequence>MKLDQNIPVPLYQQLRDDIRLSIETGALPYGAKVPTETELSDSYHVSRITVRKAIEELVEQGFLIKRQGKGTFVCMPRIQRKIDYLLSFSESCRACGMVPSSRVLSREILPANEEEAAILGIGIGEQMLHIRRIRCGDGVPIMCENNYYPYERFSFLMEENLEGSLYELLKDKHGIEASVSAESWIEALKASGELAKDLQVQSGEPLFYMYTQIYDEQHRIVHIGRQYMLAERYRFYLSDSDRDWRAVPNRP</sequence>
<keyword evidence="1" id="KW-0805">Transcription regulation</keyword>
<dbReference type="GO" id="GO:0045892">
    <property type="term" value="P:negative regulation of DNA-templated transcription"/>
    <property type="evidence" value="ECO:0007669"/>
    <property type="project" value="TreeGrafter"/>
</dbReference>
<accession>A0A9X8UK84</accession>
<dbReference type="InterPro" id="IPR050679">
    <property type="entry name" value="Bact_HTH_transcr_reg"/>
</dbReference>
<dbReference type="Pfam" id="PF07702">
    <property type="entry name" value="UTRA"/>
    <property type="match status" value="1"/>
</dbReference>
<dbReference type="PRINTS" id="PR00035">
    <property type="entry name" value="HTHGNTR"/>
</dbReference>
<dbReference type="GO" id="GO:0003677">
    <property type="term" value="F:DNA binding"/>
    <property type="evidence" value="ECO:0007669"/>
    <property type="project" value="UniProtKB-KW"/>
</dbReference>
<dbReference type="InterPro" id="IPR000524">
    <property type="entry name" value="Tscrpt_reg_HTH_GntR"/>
</dbReference>
<evidence type="ECO:0000259" key="4">
    <source>
        <dbReference type="PROSITE" id="PS50949"/>
    </source>
</evidence>
<dbReference type="SUPFAM" id="SSF46785">
    <property type="entry name" value="Winged helix' DNA-binding domain"/>
    <property type="match status" value="1"/>
</dbReference>
<dbReference type="SUPFAM" id="SSF64288">
    <property type="entry name" value="Chorismate lyase-like"/>
    <property type="match status" value="1"/>
</dbReference>
<dbReference type="SMART" id="SM00866">
    <property type="entry name" value="UTRA"/>
    <property type="match status" value="1"/>
</dbReference>
<dbReference type="AlphaFoldDB" id="A0A9X8UK84"/>
<dbReference type="PANTHER" id="PTHR44846">
    <property type="entry name" value="MANNOSYL-D-GLYCERATE TRANSPORT/METABOLISM SYSTEM REPRESSOR MNGR-RELATED"/>
    <property type="match status" value="1"/>
</dbReference>
<name>A0A9X8UK84_9FIRM</name>
<keyword evidence="2" id="KW-0238">DNA-binding</keyword>
<dbReference type="RefSeq" id="WP_079698999.1">
    <property type="nucleotide sequence ID" value="NZ_JADNAH010000044.1"/>
</dbReference>
<dbReference type="PROSITE" id="PS50949">
    <property type="entry name" value="HTH_GNTR"/>
    <property type="match status" value="1"/>
</dbReference>
<dbReference type="FunFam" id="1.10.10.10:FF:000079">
    <property type="entry name" value="GntR family transcriptional regulator"/>
    <property type="match status" value="1"/>
</dbReference>
<dbReference type="EMBL" id="SLUK01000003">
    <property type="protein sequence ID" value="TCL44148.1"/>
    <property type="molecule type" value="Genomic_DNA"/>
</dbReference>
<dbReference type="InterPro" id="IPR028978">
    <property type="entry name" value="Chorismate_lyase_/UTRA_dom_sf"/>
</dbReference>
<reference evidence="5 6" key="1">
    <citation type="submission" date="2019-03" db="EMBL/GenBank/DDBJ databases">
        <title>Genomic Encyclopedia of Type Strains, Phase IV (KMG-IV): sequencing the most valuable type-strain genomes for metagenomic binning, comparative biology and taxonomic classification.</title>
        <authorList>
            <person name="Goeker M."/>
        </authorList>
    </citation>
    <scope>NUCLEOTIDE SEQUENCE [LARGE SCALE GENOMIC DNA]</scope>
    <source>
        <strain evidence="5 6">DSM 100433</strain>
    </source>
</reference>
<dbReference type="SMART" id="SM00345">
    <property type="entry name" value="HTH_GNTR"/>
    <property type="match status" value="1"/>
</dbReference>
<dbReference type="Gene3D" id="1.10.10.10">
    <property type="entry name" value="Winged helix-like DNA-binding domain superfamily/Winged helix DNA-binding domain"/>
    <property type="match status" value="1"/>
</dbReference>
<evidence type="ECO:0000313" key="5">
    <source>
        <dbReference type="EMBL" id="TCL44148.1"/>
    </source>
</evidence>
<dbReference type="InterPro" id="IPR011663">
    <property type="entry name" value="UTRA"/>
</dbReference>